<gene>
    <name evidence="2" type="ORF">XNOV1_A039692</name>
</gene>
<organism evidence="2 3">
    <name type="scientific">Xyrichtys novacula</name>
    <name type="common">Pearly razorfish</name>
    <name type="synonym">Hemipteronotus novacula</name>
    <dbReference type="NCBI Taxonomy" id="13765"/>
    <lineage>
        <taxon>Eukaryota</taxon>
        <taxon>Metazoa</taxon>
        <taxon>Chordata</taxon>
        <taxon>Craniata</taxon>
        <taxon>Vertebrata</taxon>
        <taxon>Euteleostomi</taxon>
        <taxon>Actinopterygii</taxon>
        <taxon>Neopterygii</taxon>
        <taxon>Teleostei</taxon>
        <taxon>Neoteleostei</taxon>
        <taxon>Acanthomorphata</taxon>
        <taxon>Eupercaria</taxon>
        <taxon>Labriformes</taxon>
        <taxon>Labridae</taxon>
        <taxon>Xyrichtys</taxon>
    </lineage>
</organism>
<accession>A0AAV1ENE9</accession>
<evidence type="ECO:0000313" key="3">
    <source>
        <dbReference type="Proteomes" id="UP001178508"/>
    </source>
</evidence>
<feature type="compositionally biased region" description="Basic and acidic residues" evidence="1">
    <location>
        <begin position="52"/>
        <end position="66"/>
    </location>
</feature>
<evidence type="ECO:0000256" key="1">
    <source>
        <dbReference type="SAM" id="MobiDB-lite"/>
    </source>
</evidence>
<proteinExistence type="predicted"/>
<feature type="compositionally biased region" description="Polar residues" evidence="1">
    <location>
        <begin position="42"/>
        <end position="51"/>
    </location>
</feature>
<evidence type="ECO:0000313" key="2">
    <source>
        <dbReference type="EMBL" id="CAJ1050210.1"/>
    </source>
</evidence>
<sequence>MAAGDGRQSAACGQAGVKDPAEVLQTAETPEEVHPASDRDVSTQTECQSQQQREEGDPEKHSRADWSLDFPSKSSLINGRHTLQRQKPEGPDGGVLVPSTSVYLQMVQ</sequence>
<reference evidence="2" key="1">
    <citation type="submission" date="2023-08" db="EMBL/GenBank/DDBJ databases">
        <authorList>
            <person name="Alioto T."/>
            <person name="Alioto T."/>
            <person name="Gomez Garrido J."/>
        </authorList>
    </citation>
    <scope>NUCLEOTIDE SEQUENCE</scope>
</reference>
<dbReference type="AlphaFoldDB" id="A0AAV1ENE9"/>
<name>A0AAV1ENE9_XYRNO</name>
<dbReference type="Proteomes" id="UP001178508">
    <property type="component" value="Chromosome 2"/>
</dbReference>
<dbReference type="EMBL" id="OY660865">
    <property type="protein sequence ID" value="CAJ1050210.1"/>
    <property type="molecule type" value="Genomic_DNA"/>
</dbReference>
<keyword evidence="3" id="KW-1185">Reference proteome</keyword>
<protein>
    <submittedName>
        <fullName evidence="2">Uncharacterized protein</fullName>
    </submittedName>
</protein>
<feature type="region of interest" description="Disordered" evidence="1">
    <location>
        <begin position="1"/>
        <end position="99"/>
    </location>
</feature>
<feature type="compositionally biased region" description="Basic and acidic residues" evidence="1">
    <location>
        <begin position="31"/>
        <end position="41"/>
    </location>
</feature>